<name>A0A4Z0JEE7_9LACO</name>
<comment type="caution">
    <text evidence="2">The sequence shown here is derived from an EMBL/GenBank/DDBJ whole genome shotgun (WGS) entry which is preliminary data.</text>
</comment>
<proteinExistence type="predicted"/>
<feature type="transmembrane region" description="Helical" evidence="1">
    <location>
        <begin position="107"/>
        <end position="127"/>
    </location>
</feature>
<sequence length="160" mass="18412">MSILGDNIFLTLFFGAVIVCLWDNHQKPKKKQLLKIASIVLLVIGLIPILEGSFVILPFMLITQLTHQNIKKRNWYYLGLMIVLLAIELPMALSIPNPTPLMIFDSIAMNASDIFFISIIPFLHFYSGKLGQYDHKLKYLFYLFYPAHLWLIHLISNFSG</sequence>
<accession>A0A4Z0JEE7</accession>
<evidence type="ECO:0000256" key="1">
    <source>
        <dbReference type="SAM" id="Phobius"/>
    </source>
</evidence>
<keyword evidence="1" id="KW-0472">Membrane</keyword>
<feature type="transmembrane region" description="Helical" evidence="1">
    <location>
        <begin position="36"/>
        <end position="63"/>
    </location>
</feature>
<evidence type="ECO:0000313" key="2">
    <source>
        <dbReference type="EMBL" id="TGD21171.1"/>
    </source>
</evidence>
<dbReference type="InterPro" id="IPR008875">
    <property type="entry name" value="TraX"/>
</dbReference>
<evidence type="ECO:0008006" key="4">
    <source>
        <dbReference type="Google" id="ProtNLM"/>
    </source>
</evidence>
<reference evidence="2 3" key="1">
    <citation type="submission" date="2018-10" db="EMBL/GenBank/DDBJ databases">
        <title>Lactobacillus sp. R7 and Lactobacillus sp. R19 isolated from fermented mustard green product of Taiwan.</title>
        <authorList>
            <person name="Lin S.-T."/>
        </authorList>
    </citation>
    <scope>NUCLEOTIDE SEQUENCE [LARGE SCALE GENOMIC DNA]</scope>
    <source>
        <strain evidence="2 3">BCRC 81127</strain>
    </source>
</reference>
<protein>
    <recommendedName>
        <fullName evidence="4">Conjugal transfer protein TraX</fullName>
    </recommendedName>
</protein>
<dbReference type="Pfam" id="PF05857">
    <property type="entry name" value="TraX"/>
    <property type="match status" value="1"/>
</dbReference>
<organism evidence="2 3">
    <name type="scientific">Companilactobacillus suantsaicola</name>
    <dbReference type="NCBI Taxonomy" id="2487723"/>
    <lineage>
        <taxon>Bacteria</taxon>
        <taxon>Bacillati</taxon>
        <taxon>Bacillota</taxon>
        <taxon>Bacilli</taxon>
        <taxon>Lactobacillales</taxon>
        <taxon>Lactobacillaceae</taxon>
        <taxon>Companilactobacillus</taxon>
    </lineage>
</organism>
<feature type="transmembrane region" description="Helical" evidence="1">
    <location>
        <begin position="139"/>
        <end position="158"/>
    </location>
</feature>
<gene>
    <name evidence="2" type="ORF">EGT49_11890</name>
</gene>
<feature type="transmembrane region" description="Helical" evidence="1">
    <location>
        <begin position="7"/>
        <end position="24"/>
    </location>
</feature>
<dbReference type="Proteomes" id="UP000298021">
    <property type="component" value="Unassembled WGS sequence"/>
</dbReference>
<keyword evidence="1" id="KW-1133">Transmembrane helix</keyword>
<feature type="transmembrane region" description="Helical" evidence="1">
    <location>
        <begin position="75"/>
        <end position="95"/>
    </location>
</feature>
<keyword evidence="3" id="KW-1185">Reference proteome</keyword>
<dbReference type="AlphaFoldDB" id="A0A4Z0JEE7"/>
<dbReference type="OrthoDB" id="9781069at2"/>
<keyword evidence="1" id="KW-0812">Transmembrane</keyword>
<evidence type="ECO:0000313" key="3">
    <source>
        <dbReference type="Proteomes" id="UP000298021"/>
    </source>
</evidence>
<dbReference type="EMBL" id="RKLY01000044">
    <property type="protein sequence ID" value="TGD21171.1"/>
    <property type="molecule type" value="Genomic_DNA"/>
</dbReference>